<gene>
    <name evidence="1" type="ORF">R69776_07635</name>
</gene>
<name>A0ABN7N8K3_9BURK</name>
<organism evidence="1 2">
    <name type="scientific">Paraburkholderia nemoris</name>
    <dbReference type="NCBI Taxonomy" id="2793076"/>
    <lineage>
        <taxon>Bacteria</taxon>
        <taxon>Pseudomonadati</taxon>
        <taxon>Pseudomonadota</taxon>
        <taxon>Betaproteobacteria</taxon>
        <taxon>Burkholderiales</taxon>
        <taxon>Burkholderiaceae</taxon>
        <taxon>Paraburkholderia</taxon>
    </lineage>
</organism>
<dbReference type="EMBL" id="CAJNBH010000039">
    <property type="protein sequence ID" value="CAE6853825.1"/>
    <property type="molecule type" value="Genomic_DNA"/>
</dbReference>
<keyword evidence="2" id="KW-1185">Reference proteome</keyword>
<reference evidence="1 2" key="1">
    <citation type="submission" date="2021-02" db="EMBL/GenBank/DDBJ databases">
        <authorList>
            <person name="Vanwijnsberghe S."/>
        </authorList>
    </citation>
    <scope>NUCLEOTIDE SEQUENCE [LARGE SCALE GENOMIC DNA]</scope>
    <source>
        <strain evidence="1 2">R-69776</strain>
    </source>
</reference>
<evidence type="ECO:0000313" key="1">
    <source>
        <dbReference type="EMBL" id="CAE6853825.1"/>
    </source>
</evidence>
<protein>
    <submittedName>
        <fullName evidence="1">Uncharacterized protein</fullName>
    </submittedName>
</protein>
<dbReference type="Proteomes" id="UP000673821">
    <property type="component" value="Unassembled WGS sequence"/>
</dbReference>
<accession>A0ABN7N8K3</accession>
<sequence>MERAMRQTCPNANSSLLDNLFNGNEAVEQCADSIEENFTGKLSMVKTDNGWQEDR</sequence>
<evidence type="ECO:0000313" key="2">
    <source>
        <dbReference type="Proteomes" id="UP000673821"/>
    </source>
</evidence>
<comment type="caution">
    <text evidence="1">The sequence shown here is derived from an EMBL/GenBank/DDBJ whole genome shotgun (WGS) entry which is preliminary data.</text>
</comment>
<proteinExistence type="predicted"/>